<name>A0AA38G2Z3_TAXCH</name>
<evidence type="ECO:0000313" key="1">
    <source>
        <dbReference type="EMBL" id="KAH9314986.1"/>
    </source>
</evidence>
<dbReference type="EMBL" id="JAHRHJ020000005">
    <property type="protein sequence ID" value="KAH9314986.1"/>
    <property type="molecule type" value="Genomic_DNA"/>
</dbReference>
<reference evidence="1 2" key="1">
    <citation type="journal article" date="2021" name="Nat. Plants">
        <title>The Taxus genome provides insights into paclitaxel biosynthesis.</title>
        <authorList>
            <person name="Xiong X."/>
            <person name="Gou J."/>
            <person name="Liao Q."/>
            <person name="Li Y."/>
            <person name="Zhou Q."/>
            <person name="Bi G."/>
            <person name="Li C."/>
            <person name="Du R."/>
            <person name="Wang X."/>
            <person name="Sun T."/>
            <person name="Guo L."/>
            <person name="Liang H."/>
            <person name="Lu P."/>
            <person name="Wu Y."/>
            <person name="Zhang Z."/>
            <person name="Ro D.K."/>
            <person name="Shang Y."/>
            <person name="Huang S."/>
            <person name="Yan J."/>
        </authorList>
    </citation>
    <scope>NUCLEOTIDE SEQUENCE [LARGE SCALE GENOMIC DNA]</scope>
    <source>
        <strain evidence="1">Ta-2019</strain>
    </source>
</reference>
<feature type="non-terminal residue" evidence="1">
    <location>
        <position position="132"/>
    </location>
</feature>
<organism evidence="1 2">
    <name type="scientific">Taxus chinensis</name>
    <name type="common">Chinese yew</name>
    <name type="synonym">Taxus wallichiana var. chinensis</name>
    <dbReference type="NCBI Taxonomy" id="29808"/>
    <lineage>
        <taxon>Eukaryota</taxon>
        <taxon>Viridiplantae</taxon>
        <taxon>Streptophyta</taxon>
        <taxon>Embryophyta</taxon>
        <taxon>Tracheophyta</taxon>
        <taxon>Spermatophyta</taxon>
        <taxon>Pinopsida</taxon>
        <taxon>Pinidae</taxon>
        <taxon>Conifers II</taxon>
        <taxon>Cupressales</taxon>
        <taxon>Taxaceae</taxon>
        <taxon>Taxus</taxon>
    </lineage>
</organism>
<dbReference type="AlphaFoldDB" id="A0AA38G2Z3"/>
<feature type="non-terminal residue" evidence="1">
    <location>
        <position position="1"/>
    </location>
</feature>
<keyword evidence="2" id="KW-1185">Reference proteome</keyword>
<dbReference type="Proteomes" id="UP000824469">
    <property type="component" value="Unassembled WGS sequence"/>
</dbReference>
<proteinExistence type="predicted"/>
<comment type="caution">
    <text evidence="1">The sequence shown here is derived from an EMBL/GenBank/DDBJ whole genome shotgun (WGS) entry which is preliminary data.</text>
</comment>
<gene>
    <name evidence="1" type="ORF">KI387_023613</name>
</gene>
<protein>
    <submittedName>
        <fullName evidence="1">Uncharacterized protein</fullName>
    </submittedName>
</protein>
<sequence>KNNEAFISMEKEIGDYVLKARAHLESKVPEKFPSTMHYVCTLVDLVLEDGPIQMLTPKDTEQEVERERPSMVRKISSYEALLQNLQDELKQEDQALDICATPEAVIKIRTIIEDNEFMKEMKDETLGCAEIL</sequence>
<evidence type="ECO:0000313" key="2">
    <source>
        <dbReference type="Proteomes" id="UP000824469"/>
    </source>
</evidence>
<accession>A0AA38G2Z3</accession>